<name>A0A8H4P467_9HYPO</name>
<comment type="caution">
    <text evidence="2">The sequence shown here is derived from an EMBL/GenBank/DDBJ whole genome shotgun (WGS) entry which is preliminary data.</text>
</comment>
<sequence>MRELCLATQGEKFSLFGCAWVVRARTSLIKEHLWTKLELFRYQLPTTTHHLQIFIYQSQPIHYGMSTSQGEDVLSRKLADLRIGQNAETYRNMVLVDSERYAAFLEWEAEQESDNPQESGPSVGRFPVDQNDQVPNSGKQTDINLTSQTSNDKIKDSLNDLTAAYNAELLEATDGFVQHTMEHGDLMRHFAIPMQLCDYPGFTKEEVSGAFLRAFMIFITADIIGENEEMIRELELQCDRHELDTSHELLLQLKGEYLEATTDCKKYMKEQTDMVKRQKALPEVE</sequence>
<keyword evidence="3" id="KW-1185">Reference proteome</keyword>
<proteinExistence type="predicted"/>
<evidence type="ECO:0000313" key="3">
    <source>
        <dbReference type="Proteomes" id="UP000605986"/>
    </source>
</evidence>
<protein>
    <submittedName>
        <fullName evidence="2">Uncharacterized protein</fullName>
    </submittedName>
</protein>
<dbReference type="EMBL" id="JAADJG010000050">
    <property type="protein sequence ID" value="KAF4456633.1"/>
    <property type="molecule type" value="Genomic_DNA"/>
</dbReference>
<feature type="region of interest" description="Disordered" evidence="1">
    <location>
        <begin position="108"/>
        <end position="150"/>
    </location>
</feature>
<reference evidence="2" key="1">
    <citation type="submission" date="2020-01" db="EMBL/GenBank/DDBJ databases">
        <title>Identification and distribution of gene clusters putatively required for synthesis of sphingolipid metabolism inhibitors in phylogenetically diverse species of the filamentous fungus Fusarium.</title>
        <authorList>
            <person name="Kim H.-S."/>
            <person name="Busman M."/>
            <person name="Brown D.W."/>
            <person name="Divon H."/>
            <person name="Uhlig S."/>
            <person name="Proctor R.H."/>
        </authorList>
    </citation>
    <scope>NUCLEOTIDE SEQUENCE</scope>
    <source>
        <strain evidence="2">NRRL 53441</strain>
    </source>
</reference>
<evidence type="ECO:0000256" key="1">
    <source>
        <dbReference type="SAM" id="MobiDB-lite"/>
    </source>
</evidence>
<accession>A0A8H4P467</accession>
<dbReference type="AlphaFoldDB" id="A0A8H4P467"/>
<feature type="compositionally biased region" description="Polar residues" evidence="1">
    <location>
        <begin position="130"/>
        <end position="150"/>
    </location>
</feature>
<gene>
    <name evidence="2" type="ORF">F53441_1291</name>
</gene>
<organism evidence="2 3">
    <name type="scientific">Fusarium austroafricanum</name>
    <dbReference type="NCBI Taxonomy" id="2364996"/>
    <lineage>
        <taxon>Eukaryota</taxon>
        <taxon>Fungi</taxon>
        <taxon>Dikarya</taxon>
        <taxon>Ascomycota</taxon>
        <taxon>Pezizomycotina</taxon>
        <taxon>Sordariomycetes</taxon>
        <taxon>Hypocreomycetidae</taxon>
        <taxon>Hypocreales</taxon>
        <taxon>Nectriaceae</taxon>
        <taxon>Fusarium</taxon>
        <taxon>Fusarium concolor species complex</taxon>
    </lineage>
</organism>
<evidence type="ECO:0000313" key="2">
    <source>
        <dbReference type="EMBL" id="KAF4456633.1"/>
    </source>
</evidence>
<dbReference type="Proteomes" id="UP000605986">
    <property type="component" value="Unassembled WGS sequence"/>
</dbReference>